<keyword evidence="4" id="KW-1185">Reference proteome</keyword>
<dbReference type="Proteomes" id="UP001519289">
    <property type="component" value="Unassembled WGS sequence"/>
</dbReference>
<dbReference type="InterPro" id="IPR007167">
    <property type="entry name" value="Fe-transptr_FeoA-like"/>
</dbReference>
<proteinExistence type="predicted"/>
<evidence type="ECO:0000256" key="1">
    <source>
        <dbReference type="ARBA" id="ARBA00023004"/>
    </source>
</evidence>
<keyword evidence="1" id="KW-0408">Iron</keyword>
<feature type="domain" description="Ferrous iron transporter FeoA-like" evidence="2">
    <location>
        <begin position="1"/>
        <end position="71"/>
    </location>
</feature>
<dbReference type="InterPro" id="IPR008988">
    <property type="entry name" value="Transcriptional_repressor_C"/>
</dbReference>
<evidence type="ECO:0000313" key="4">
    <source>
        <dbReference type="Proteomes" id="UP001519289"/>
    </source>
</evidence>
<sequence length="74" mass="7965">MTLDQTRPGQVFVIRTIDDPQARLAAIRFGIAEGARAACQTVLPGGPVVVRKGKQEMALGRNLAHRITVELVEG</sequence>
<evidence type="ECO:0000313" key="3">
    <source>
        <dbReference type="EMBL" id="MBP2018173.1"/>
    </source>
</evidence>
<reference evidence="3 4" key="1">
    <citation type="submission" date="2021-03" db="EMBL/GenBank/DDBJ databases">
        <title>Genomic Encyclopedia of Type Strains, Phase IV (KMG-IV): sequencing the most valuable type-strain genomes for metagenomic binning, comparative biology and taxonomic classification.</title>
        <authorList>
            <person name="Goeker M."/>
        </authorList>
    </citation>
    <scope>NUCLEOTIDE SEQUENCE [LARGE SCALE GENOMIC DNA]</scope>
    <source>
        <strain evidence="3 4">DSM 27138</strain>
    </source>
</reference>
<dbReference type="SUPFAM" id="SSF50037">
    <property type="entry name" value="C-terminal domain of transcriptional repressors"/>
    <property type="match status" value="1"/>
</dbReference>
<dbReference type="Gene3D" id="2.30.30.90">
    <property type="match status" value="1"/>
</dbReference>
<organism evidence="3 4">
    <name type="scientific">Symbiobacterium terraclitae</name>
    <dbReference type="NCBI Taxonomy" id="557451"/>
    <lineage>
        <taxon>Bacteria</taxon>
        <taxon>Bacillati</taxon>
        <taxon>Bacillota</taxon>
        <taxon>Clostridia</taxon>
        <taxon>Eubacteriales</taxon>
        <taxon>Symbiobacteriaceae</taxon>
        <taxon>Symbiobacterium</taxon>
    </lineage>
</organism>
<accession>A0ABS4JRL3</accession>
<dbReference type="EMBL" id="JAGGLG010000010">
    <property type="protein sequence ID" value="MBP2018173.1"/>
    <property type="molecule type" value="Genomic_DNA"/>
</dbReference>
<comment type="caution">
    <text evidence="3">The sequence shown here is derived from an EMBL/GenBank/DDBJ whole genome shotgun (WGS) entry which is preliminary data.</text>
</comment>
<name>A0ABS4JRL3_9FIRM</name>
<protein>
    <submittedName>
        <fullName evidence="3">Fe2+ transport system protein FeoA</fullName>
    </submittedName>
</protein>
<dbReference type="SMART" id="SM00899">
    <property type="entry name" value="FeoA"/>
    <property type="match status" value="1"/>
</dbReference>
<dbReference type="Pfam" id="PF04023">
    <property type="entry name" value="FeoA"/>
    <property type="match status" value="1"/>
</dbReference>
<dbReference type="RefSeq" id="WP_209466307.1">
    <property type="nucleotide sequence ID" value="NZ_JAGGLG010000010.1"/>
</dbReference>
<dbReference type="InterPro" id="IPR038157">
    <property type="entry name" value="FeoA_core_dom"/>
</dbReference>
<evidence type="ECO:0000259" key="2">
    <source>
        <dbReference type="SMART" id="SM00899"/>
    </source>
</evidence>
<gene>
    <name evidence="3" type="ORF">J2Z79_001572</name>
</gene>